<dbReference type="Proteomes" id="UP000753802">
    <property type="component" value="Unassembled WGS sequence"/>
</dbReference>
<evidence type="ECO:0000313" key="1">
    <source>
        <dbReference type="EMBL" id="NCI51352.1"/>
    </source>
</evidence>
<protein>
    <submittedName>
        <fullName evidence="1">Uncharacterized protein</fullName>
    </submittedName>
</protein>
<accession>A0ABW9ZYH8</accession>
<name>A0ABW9ZYH8_9BACT</name>
<keyword evidence="2" id="KW-1185">Reference proteome</keyword>
<dbReference type="EMBL" id="JAACJS010000015">
    <property type="protein sequence ID" value="NCI51352.1"/>
    <property type="molecule type" value="Genomic_DNA"/>
</dbReference>
<proteinExistence type="predicted"/>
<evidence type="ECO:0000313" key="2">
    <source>
        <dbReference type="Proteomes" id="UP000753802"/>
    </source>
</evidence>
<sequence length="91" mass="9984">MVQQINTTQRLSSGSIMIKSPDGGKTGTKYQVHFFAGLVRFTTLAGVYLKADNTTDEISITDIPAALDTIDHFEDYLAHHNTALPLYKVVA</sequence>
<dbReference type="RefSeq" id="WP_161819637.1">
    <property type="nucleotide sequence ID" value="NZ_JAACJS010000015.1"/>
</dbReference>
<organism evidence="1 2">
    <name type="scientific">Sediminibacterium roseum</name>
    <dbReference type="NCBI Taxonomy" id="1978412"/>
    <lineage>
        <taxon>Bacteria</taxon>
        <taxon>Pseudomonadati</taxon>
        <taxon>Bacteroidota</taxon>
        <taxon>Chitinophagia</taxon>
        <taxon>Chitinophagales</taxon>
        <taxon>Chitinophagaceae</taxon>
        <taxon>Sediminibacterium</taxon>
    </lineage>
</organism>
<gene>
    <name evidence="1" type="ORF">GWC95_15595</name>
</gene>
<reference evidence="1 2" key="1">
    <citation type="submission" date="2020-01" db="EMBL/GenBank/DDBJ databases">
        <title>Genome analysis.</title>
        <authorList>
            <person name="Wu S."/>
            <person name="Wang G."/>
        </authorList>
    </citation>
    <scope>NUCLEOTIDE SEQUENCE [LARGE SCALE GENOMIC DNA]</scope>
    <source>
        <strain evidence="1 2">SYL130</strain>
    </source>
</reference>
<comment type="caution">
    <text evidence="1">The sequence shown here is derived from an EMBL/GenBank/DDBJ whole genome shotgun (WGS) entry which is preliminary data.</text>
</comment>